<evidence type="ECO:0000256" key="1">
    <source>
        <dbReference type="ARBA" id="ARBA00009437"/>
    </source>
</evidence>
<name>A0A0R2DL06_9LACO</name>
<dbReference type="SUPFAM" id="SSF53850">
    <property type="entry name" value="Periplasmic binding protein-like II"/>
    <property type="match status" value="1"/>
</dbReference>
<dbReference type="PATRIC" id="fig|1423744.4.peg.1005"/>
<organism evidence="6 7">
    <name type="scientific">Holzapfeliella floricola DSM 23037 = JCM 16512</name>
    <dbReference type="NCBI Taxonomy" id="1423744"/>
    <lineage>
        <taxon>Bacteria</taxon>
        <taxon>Bacillati</taxon>
        <taxon>Bacillota</taxon>
        <taxon>Bacilli</taxon>
        <taxon>Lactobacillales</taxon>
        <taxon>Lactobacillaceae</taxon>
        <taxon>Holzapfeliella</taxon>
    </lineage>
</organism>
<dbReference type="GO" id="GO:0003700">
    <property type="term" value="F:DNA-binding transcription factor activity"/>
    <property type="evidence" value="ECO:0007669"/>
    <property type="project" value="InterPro"/>
</dbReference>
<dbReference type="PANTHER" id="PTHR30126:SF40">
    <property type="entry name" value="HTH-TYPE TRANSCRIPTIONAL REGULATOR GLTR"/>
    <property type="match status" value="1"/>
</dbReference>
<dbReference type="Pfam" id="PF00126">
    <property type="entry name" value="HTH_1"/>
    <property type="match status" value="1"/>
</dbReference>
<dbReference type="FunFam" id="1.10.10.10:FF:000001">
    <property type="entry name" value="LysR family transcriptional regulator"/>
    <property type="match status" value="1"/>
</dbReference>
<evidence type="ECO:0000256" key="4">
    <source>
        <dbReference type="ARBA" id="ARBA00023163"/>
    </source>
</evidence>
<dbReference type="SUPFAM" id="SSF46785">
    <property type="entry name" value="Winged helix' DNA-binding domain"/>
    <property type="match status" value="1"/>
</dbReference>
<evidence type="ECO:0000259" key="5">
    <source>
        <dbReference type="PROSITE" id="PS50931"/>
    </source>
</evidence>
<comment type="similarity">
    <text evidence="1">Belongs to the LysR transcriptional regulatory family.</text>
</comment>
<dbReference type="PRINTS" id="PR00039">
    <property type="entry name" value="HTHLYSR"/>
</dbReference>
<dbReference type="InterPro" id="IPR005119">
    <property type="entry name" value="LysR_subst-bd"/>
</dbReference>
<dbReference type="Pfam" id="PF03466">
    <property type="entry name" value="LysR_substrate"/>
    <property type="match status" value="1"/>
</dbReference>
<dbReference type="GO" id="GO:0000976">
    <property type="term" value="F:transcription cis-regulatory region binding"/>
    <property type="evidence" value="ECO:0007669"/>
    <property type="project" value="TreeGrafter"/>
</dbReference>
<dbReference type="Gene3D" id="1.10.10.10">
    <property type="entry name" value="Winged helix-like DNA-binding domain superfamily/Winged helix DNA-binding domain"/>
    <property type="match status" value="1"/>
</dbReference>
<dbReference type="PANTHER" id="PTHR30126">
    <property type="entry name" value="HTH-TYPE TRANSCRIPTIONAL REGULATOR"/>
    <property type="match status" value="1"/>
</dbReference>
<dbReference type="OrthoDB" id="9785745at2"/>
<evidence type="ECO:0000256" key="2">
    <source>
        <dbReference type="ARBA" id="ARBA00023015"/>
    </source>
</evidence>
<reference evidence="6 7" key="1">
    <citation type="journal article" date="2015" name="Genome Announc.">
        <title>Expanding the biotechnology potential of lactobacilli through comparative genomics of 213 strains and associated genera.</title>
        <authorList>
            <person name="Sun Z."/>
            <person name="Harris H.M."/>
            <person name="McCann A."/>
            <person name="Guo C."/>
            <person name="Argimon S."/>
            <person name="Zhang W."/>
            <person name="Yang X."/>
            <person name="Jeffery I.B."/>
            <person name="Cooney J.C."/>
            <person name="Kagawa T.F."/>
            <person name="Liu W."/>
            <person name="Song Y."/>
            <person name="Salvetti E."/>
            <person name="Wrobel A."/>
            <person name="Rasinkangas P."/>
            <person name="Parkhill J."/>
            <person name="Rea M.C."/>
            <person name="O'Sullivan O."/>
            <person name="Ritari J."/>
            <person name="Douillard F.P."/>
            <person name="Paul Ross R."/>
            <person name="Yang R."/>
            <person name="Briner A.E."/>
            <person name="Felis G.E."/>
            <person name="de Vos W.M."/>
            <person name="Barrangou R."/>
            <person name="Klaenhammer T.R."/>
            <person name="Caufield P.W."/>
            <person name="Cui Y."/>
            <person name="Zhang H."/>
            <person name="O'Toole P.W."/>
        </authorList>
    </citation>
    <scope>NUCLEOTIDE SEQUENCE [LARGE SCALE GENOMIC DNA]</scope>
    <source>
        <strain evidence="6 7">DSM 23037</strain>
    </source>
</reference>
<evidence type="ECO:0000313" key="7">
    <source>
        <dbReference type="Proteomes" id="UP000051378"/>
    </source>
</evidence>
<dbReference type="Proteomes" id="UP000051378">
    <property type="component" value="Unassembled WGS sequence"/>
</dbReference>
<keyword evidence="4" id="KW-0804">Transcription</keyword>
<keyword evidence="7" id="KW-1185">Reference proteome</keyword>
<evidence type="ECO:0000313" key="6">
    <source>
        <dbReference type="EMBL" id="KRN03867.1"/>
    </source>
</evidence>
<gene>
    <name evidence="6" type="ORF">FC86_GL000979</name>
</gene>
<dbReference type="EMBL" id="AYZL01000020">
    <property type="protein sequence ID" value="KRN03867.1"/>
    <property type="molecule type" value="Genomic_DNA"/>
</dbReference>
<keyword evidence="2" id="KW-0805">Transcription regulation</keyword>
<dbReference type="RefSeq" id="WP_056975177.1">
    <property type="nucleotide sequence ID" value="NZ_AYZL01000020.1"/>
</dbReference>
<dbReference type="AlphaFoldDB" id="A0A0R2DL06"/>
<dbReference type="PROSITE" id="PS50931">
    <property type="entry name" value="HTH_LYSR"/>
    <property type="match status" value="1"/>
</dbReference>
<proteinExistence type="inferred from homology"/>
<comment type="caution">
    <text evidence="6">The sequence shown here is derived from an EMBL/GenBank/DDBJ whole genome shotgun (WGS) entry which is preliminary data.</text>
</comment>
<sequence length="270" mass="30978">MFKLLHTFIAVYETLSFSKAAEQLFSSQPSLSLHIKQLEERLNTQLFIRNGKAKLEPTPNATRLYQSTTKILKEWQTIQTDISDNPKKYDLLFACSQTSAHTFVPQLLSQLPPAIYNEYNLAAEVHNSKEILDDVLNHRLAFGIVEKPVHHNLIITEKIKTDQLVLAGNLKSDTWLLREEGSGVYHYTKKYLNSHNIVPKNSIIIKNNQLIVDLLKQGVGKSIVSLDAIDDTIKFQDLGVPFFRHFYLIYQKFETHPSITNFIDKIKKAI</sequence>
<dbReference type="Gene3D" id="3.40.190.290">
    <property type="match status" value="1"/>
</dbReference>
<evidence type="ECO:0000256" key="3">
    <source>
        <dbReference type="ARBA" id="ARBA00023125"/>
    </source>
</evidence>
<dbReference type="InterPro" id="IPR036388">
    <property type="entry name" value="WH-like_DNA-bd_sf"/>
</dbReference>
<dbReference type="InterPro" id="IPR000847">
    <property type="entry name" value="LysR_HTH_N"/>
</dbReference>
<accession>A0A0R2DL06</accession>
<dbReference type="InterPro" id="IPR036390">
    <property type="entry name" value="WH_DNA-bd_sf"/>
</dbReference>
<keyword evidence="3" id="KW-0238">DNA-binding</keyword>
<feature type="domain" description="HTH lysR-type" evidence="5">
    <location>
        <begin position="1"/>
        <end position="58"/>
    </location>
</feature>
<protein>
    <submittedName>
        <fullName evidence="6">LysR family transcriptional regulator</fullName>
    </submittedName>
</protein>